<organism evidence="1 2">
    <name type="scientific">Armillaria novae-zelandiae</name>
    <dbReference type="NCBI Taxonomy" id="153914"/>
    <lineage>
        <taxon>Eukaryota</taxon>
        <taxon>Fungi</taxon>
        <taxon>Dikarya</taxon>
        <taxon>Basidiomycota</taxon>
        <taxon>Agaricomycotina</taxon>
        <taxon>Agaricomycetes</taxon>
        <taxon>Agaricomycetidae</taxon>
        <taxon>Agaricales</taxon>
        <taxon>Marasmiineae</taxon>
        <taxon>Physalacriaceae</taxon>
        <taxon>Armillaria</taxon>
    </lineage>
</organism>
<evidence type="ECO:0000313" key="1">
    <source>
        <dbReference type="EMBL" id="KAK0474594.1"/>
    </source>
</evidence>
<dbReference type="AlphaFoldDB" id="A0AA39NZ76"/>
<reference evidence="1" key="1">
    <citation type="submission" date="2023-06" db="EMBL/GenBank/DDBJ databases">
        <authorList>
            <consortium name="Lawrence Berkeley National Laboratory"/>
            <person name="Ahrendt S."/>
            <person name="Sahu N."/>
            <person name="Indic B."/>
            <person name="Wong-Bajracharya J."/>
            <person name="Merenyi Z."/>
            <person name="Ke H.-M."/>
            <person name="Monk M."/>
            <person name="Kocsube S."/>
            <person name="Drula E."/>
            <person name="Lipzen A."/>
            <person name="Balint B."/>
            <person name="Henrissat B."/>
            <person name="Andreopoulos B."/>
            <person name="Martin F.M."/>
            <person name="Harder C.B."/>
            <person name="Rigling D."/>
            <person name="Ford K.L."/>
            <person name="Foster G.D."/>
            <person name="Pangilinan J."/>
            <person name="Papanicolaou A."/>
            <person name="Barry K."/>
            <person name="LaButti K."/>
            <person name="Viragh M."/>
            <person name="Koriabine M."/>
            <person name="Yan M."/>
            <person name="Riley R."/>
            <person name="Champramary S."/>
            <person name="Plett K.L."/>
            <person name="Tsai I.J."/>
            <person name="Slot J."/>
            <person name="Sipos G."/>
            <person name="Plett J."/>
            <person name="Nagy L.G."/>
            <person name="Grigoriev I.V."/>
        </authorList>
    </citation>
    <scope>NUCLEOTIDE SEQUENCE</scope>
    <source>
        <strain evidence="1">ICMP 16352</strain>
    </source>
</reference>
<name>A0AA39NZ76_9AGAR</name>
<evidence type="ECO:0000313" key="2">
    <source>
        <dbReference type="Proteomes" id="UP001175227"/>
    </source>
</evidence>
<dbReference type="EMBL" id="JAUEPR010000026">
    <property type="protein sequence ID" value="KAK0474594.1"/>
    <property type="molecule type" value="Genomic_DNA"/>
</dbReference>
<dbReference type="Proteomes" id="UP001175227">
    <property type="component" value="Unassembled WGS sequence"/>
</dbReference>
<keyword evidence="2" id="KW-1185">Reference proteome</keyword>
<gene>
    <name evidence="1" type="ORF">IW261DRAFT_1568599</name>
</gene>
<sequence length="427" mass="48149">MSPLSMPLLTTTTLAPIPWRVASICCLPQELIDEITDIACELDLSFVRVLNRVHPLFLHRARQKQFASIFVAVTHSDDKHSPGRVASFLEDNPDLLALPKSVTFALGGLLDLAPIAHVLPRLIHVSRWHFCFTSINPPPLMPLSHICTLVTEVELEGDLHIDMLSMILPVLPSLRSLELQGADHSFNLAATRSNFTFLPTFHDLLSWVILPSLGKRMGTLWATVTTLSSVHACAVSNDAVQGIQGCVDGSAPTLLQFKVRTGWPSWSPSKWVRPFDLHRCTRLRYFKIETYATGGLEACVATITTLNSTALESMHLELHVQSDFLRQEPYYQRLLPRLDREISRLLPGGTRISIDLTLIQIEPQDAYIDQLREYAWQYLMYLPRVRAMAKINLYWNQWMSEVNPHSLLPEGSKPNGEYCSGIHLVDM</sequence>
<accession>A0AA39NZ76</accession>
<comment type="caution">
    <text evidence="1">The sequence shown here is derived from an EMBL/GenBank/DDBJ whole genome shotgun (WGS) entry which is preliminary data.</text>
</comment>
<protein>
    <submittedName>
        <fullName evidence="1">Uncharacterized protein</fullName>
    </submittedName>
</protein>
<proteinExistence type="predicted"/>